<evidence type="ECO:0000313" key="2">
    <source>
        <dbReference type="EMBL" id="GCF11806.1"/>
    </source>
</evidence>
<dbReference type="SMART" id="SM00849">
    <property type="entry name" value="Lactamase_B"/>
    <property type="match status" value="1"/>
</dbReference>
<organism evidence="2 3">
    <name type="scientific">Dictyobacter arantiisoli</name>
    <dbReference type="NCBI Taxonomy" id="2014874"/>
    <lineage>
        <taxon>Bacteria</taxon>
        <taxon>Bacillati</taxon>
        <taxon>Chloroflexota</taxon>
        <taxon>Ktedonobacteria</taxon>
        <taxon>Ktedonobacterales</taxon>
        <taxon>Dictyobacteraceae</taxon>
        <taxon>Dictyobacter</taxon>
    </lineage>
</organism>
<dbReference type="OrthoDB" id="2373347at2"/>
<dbReference type="AlphaFoldDB" id="A0A5A5TL16"/>
<dbReference type="Gene3D" id="3.60.15.10">
    <property type="entry name" value="Ribonuclease Z/Hydroxyacylglutathione hydrolase-like"/>
    <property type="match status" value="1"/>
</dbReference>
<evidence type="ECO:0000259" key="1">
    <source>
        <dbReference type="SMART" id="SM00849"/>
    </source>
</evidence>
<accession>A0A5A5TL16</accession>
<keyword evidence="3" id="KW-1185">Reference proteome</keyword>
<proteinExistence type="predicted"/>
<gene>
    <name evidence="2" type="ORF">KDI_53700</name>
</gene>
<dbReference type="RefSeq" id="WP_149404603.1">
    <property type="nucleotide sequence ID" value="NZ_BIXY01000148.1"/>
</dbReference>
<dbReference type="SUPFAM" id="SSF56281">
    <property type="entry name" value="Metallo-hydrolase/oxidoreductase"/>
    <property type="match status" value="1"/>
</dbReference>
<name>A0A5A5TL16_9CHLR</name>
<comment type="caution">
    <text evidence="2">The sequence shown here is derived from an EMBL/GenBank/DDBJ whole genome shotgun (WGS) entry which is preliminary data.</text>
</comment>
<dbReference type="Proteomes" id="UP000322530">
    <property type="component" value="Unassembled WGS sequence"/>
</dbReference>
<reference evidence="2 3" key="1">
    <citation type="submission" date="2019-01" db="EMBL/GenBank/DDBJ databases">
        <title>Draft genome sequence of Dictyobacter sp. Uno17.</title>
        <authorList>
            <person name="Wang C.M."/>
            <person name="Zheng Y."/>
            <person name="Sakai Y."/>
            <person name="Abe K."/>
            <person name="Yokota A."/>
            <person name="Yabe S."/>
        </authorList>
    </citation>
    <scope>NUCLEOTIDE SEQUENCE [LARGE SCALE GENOMIC DNA]</scope>
    <source>
        <strain evidence="2 3">Uno17</strain>
    </source>
</reference>
<protein>
    <recommendedName>
        <fullName evidence="1">Metallo-beta-lactamase domain-containing protein</fullName>
    </recommendedName>
</protein>
<dbReference type="PANTHER" id="PTHR36839:SF1">
    <property type="entry name" value="METALLO-BETA-LACTAMASE FAMILY PROTEIN (AFU_ORTHOLOGUE AFUA_5G12770)"/>
    <property type="match status" value="1"/>
</dbReference>
<sequence length="274" mass="30865">MLTNWICVTCGTQFTASPTPPEFCPICTDQRQYVAPGGQIWTTLAKMHAQGMRNELQHYDSQLIGIGTQPKFAIGQRALFLRTGQGNILWDCITLLDDRTKAFLNESGGIQAIAISHPHFYSSMIEWARYFHAPIYLHTADRNWVMRPDDQITFWSGETQRLLDTVTLLRLGGHFPGSTVLHWSQGTQGKGILLTGDTIQVVADHQWVSFMYSYPNNIPLPAHEIQRIRDAVAPYQFSMLYGGWADSVVQEQADSVVKKSANRYIEALTGAFIQ</sequence>
<feature type="domain" description="Metallo-beta-lactamase" evidence="1">
    <location>
        <begin position="75"/>
        <end position="244"/>
    </location>
</feature>
<dbReference type="PANTHER" id="PTHR36839">
    <property type="entry name" value="METALLO-BETA-LACTAMASE FAMILY PROTEIN (AFU_ORTHOLOGUE AFUA_5G12770)"/>
    <property type="match status" value="1"/>
</dbReference>
<dbReference type="InterPro" id="IPR001279">
    <property type="entry name" value="Metallo-B-lactamas"/>
</dbReference>
<evidence type="ECO:0000313" key="3">
    <source>
        <dbReference type="Proteomes" id="UP000322530"/>
    </source>
</evidence>
<dbReference type="InterPro" id="IPR036866">
    <property type="entry name" value="RibonucZ/Hydroxyglut_hydro"/>
</dbReference>
<dbReference type="EMBL" id="BIXY01000148">
    <property type="protein sequence ID" value="GCF11806.1"/>
    <property type="molecule type" value="Genomic_DNA"/>
</dbReference>